<protein>
    <submittedName>
        <fullName evidence="3">DsrE family protein</fullName>
    </submittedName>
</protein>
<dbReference type="AlphaFoldDB" id="A0AA46A4J4"/>
<evidence type="ECO:0000313" key="5">
    <source>
        <dbReference type="Proteomes" id="UP001215549"/>
    </source>
</evidence>
<name>A0AA46A4J4_9RHOB</name>
<dbReference type="SUPFAM" id="SSF75169">
    <property type="entry name" value="DsrEFH-like"/>
    <property type="match status" value="1"/>
</dbReference>
<dbReference type="PANTHER" id="PTHR37691">
    <property type="entry name" value="BLR3518 PROTEIN"/>
    <property type="match status" value="1"/>
</dbReference>
<accession>A0AA46A4J4</accession>
<evidence type="ECO:0000256" key="1">
    <source>
        <dbReference type="SAM" id="SignalP"/>
    </source>
</evidence>
<dbReference type="EMBL" id="FTOU01000002">
    <property type="protein sequence ID" value="SIS63880.1"/>
    <property type="molecule type" value="Genomic_DNA"/>
</dbReference>
<dbReference type="PANTHER" id="PTHR37691:SF1">
    <property type="entry name" value="BLR3518 PROTEIN"/>
    <property type="match status" value="1"/>
</dbReference>
<dbReference type="Pfam" id="PF02635">
    <property type="entry name" value="DsrE"/>
    <property type="match status" value="1"/>
</dbReference>
<proteinExistence type="predicted"/>
<dbReference type="RefSeq" id="WP_076523776.1">
    <property type="nucleotide sequence ID" value="NZ_CP067140.1"/>
</dbReference>
<dbReference type="Proteomes" id="UP001215549">
    <property type="component" value="Chromosome"/>
</dbReference>
<reference evidence="3 5" key="2">
    <citation type="submission" date="2021-01" db="EMBL/GenBank/DDBJ databases">
        <title>Biogeographic distribution of Paracoccus.</title>
        <authorList>
            <person name="Hollensteiner J."/>
            <person name="Leineberger J."/>
            <person name="Brinkhoff T."/>
            <person name="Daniel R."/>
        </authorList>
    </citation>
    <scope>NUCLEOTIDE SEQUENCE [LARGE SCALE GENOMIC DNA]</scope>
    <source>
        <strain evidence="3 5">DSM 18447</strain>
    </source>
</reference>
<dbReference type="Gene3D" id="3.40.1260.10">
    <property type="entry name" value="DsrEFH-like"/>
    <property type="match status" value="1"/>
</dbReference>
<dbReference type="Proteomes" id="UP000186216">
    <property type="component" value="Unassembled WGS sequence"/>
</dbReference>
<evidence type="ECO:0000313" key="3">
    <source>
        <dbReference type="EMBL" id="WCR01828.1"/>
    </source>
</evidence>
<evidence type="ECO:0000313" key="4">
    <source>
        <dbReference type="Proteomes" id="UP000186216"/>
    </source>
</evidence>
<feature type="signal peptide" evidence="1">
    <location>
        <begin position="1"/>
        <end position="25"/>
    </location>
</feature>
<feature type="chain" id="PRO_5041406640" evidence="1">
    <location>
        <begin position="26"/>
        <end position="184"/>
    </location>
</feature>
<sequence>MRGFRKLAQATSLVAFIYGSGYAVAGPADPSKFEPVQYEPQKVLYDWNYATPHEGLRALGYIKNHIKAMEEFGDLENSDFVIVAHGNDLHALSRLNSEAFPDAYDQLKELSDLGVKIHVCRNAAKGRGYEPDEFYDMITVVPAAVIDIAKYQNMGYSYMYPALHPRMTREEDIIPQYPEVTMDE</sequence>
<evidence type="ECO:0000313" key="2">
    <source>
        <dbReference type="EMBL" id="SIS63880.1"/>
    </source>
</evidence>
<dbReference type="InterPro" id="IPR003787">
    <property type="entry name" value="Sulphur_relay_DsrE/F-like"/>
</dbReference>
<dbReference type="EMBL" id="CP067140">
    <property type="protein sequence ID" value="WCR01828.1"/>
    <property type="molecule type" value="Genomic_DNA"/>
</dbReference>
<dbReference type="InterPro" id="IPR027396">
    <property type="entry name" value="DsrEFH-like"/>
</dbReference>
<keyword evidence="5" id="KW-1185">Reference proteome</keyword>
<gene>
    <name evidence="3" type="ORF">JHX88_12950</name>
    <name evidence="2" type="ORF">SAMN05421772_102181</name>
</gene>
<keyword evidence="1" id="KW-0732">Signal</keyword>
<organism evidence="2 4">
    <name type="scientific">Paracoccus saliphilus</name>
    <dbReference type="NCBI Taxonomy" id="405559"/>
    <lineage>
        <taxon>Bacteria</taxon>
        <taxon>Pseudomonadati</taxon>
        <taxon>Pseudomonadota</taxon>
        <taxon>Alphaproteobacteria</taxon>
        <taxon>Rhodobacterales</taxon>
        <taxon>Paracoccaceae</taxon>
        <taxon>Paracoccus</taxon>
    </lineage>
</organism>
<reference evidence="2 4" key="1">
    <citation type="submission" date="2017-01" db="EMBL/GenBank/DDBJ databases">
        <authorList>
            <person name="Varghese N."/>
            <person name="Submissions S."/>
        </authorList>
    </citation>
    <scope>NUCLEOTIDE SEQUENCE [LARGE SCALE GENOMIC DNA]</scope>
    <source>
        <strain evidence="2 4">DSM 18447</strain>
    </source>
</reference>